<sequence length="482" mass="53867">MSMTKLIKYLALLFIAVVVFSPNKVMAASNIIVPGTPWNDTNGNFIQAHGGGMIKVGSTYYWVGEDKTGITDSGKFRGVNIYSTTDFVNFKFEVQALSPQVSGDLTNDRIVERPKIIYNNSTNKFVMYMHIDNSCYCDAKVGVATSSSITGPWTYQGSYRPLNHEIRDMTIYKDTDGAAYLMGATDANANFTIFKLSSDYMSVSSIVNSWSNVYLEAPAVVKKNGMYFILTSRQKGWDPTTQQYVSATSMGSSWSEWKTIGNSNNYNSQSTFVMPIEGTSGTTYLYLADRWNRYNLQDSRYVWLPLRIEGNQIAYGWFDHWNLDATAGLFSIPSSFTTMNTNSWYKIVNRNSGLVLDVSGKSTVDGGNIIQYTDNAGWNQHWKFVPIGNGNYQLINRNSGKVLAVANGTIASESNIIQWGNTGEVSQQWSLQSTEGVYFKMMNMNSLKPVDVIGSSTNPGTQLIQWDDLLQNNQQWSVVQVN</sequence>
<dbReference type="Pfam" id="PF14200">
    <property type="entry name" value="RicinB_lectin_2"/>
    <property type="match status" value="2"/>
</dbReference>
<dbReference type="InterPro" id="IPR000772">
    <property type="entry name" value="Ricin_B_lectin"/>
</dbReference>
<dbReference type="InterPro" id="IPR006710">
    <property type="entry name" value="Glyco_hydro_43"/>
</dbReference>
<reference evidence="7 8" key="1">
    <citation type="submission" date="2021-03" db="EMBL/GenBank/DDBJ databases">
        <title>Genomic Encyclopedia of Type Strains, Phase IV (KMG-IV): sequencing the most valuable type-strain genomes for metagenomic binning, comparative biology and taxonomic classification.</title>
        <authorList>
            <person name="Goeker M."/>
        </authorList>
    </citation>
    <scope>NUCLEOTIDE SEQUENCE [LARGE SCALE GENOMIC DNA]</scope>
    <source>
        <strain evidence="7 8">DSM 26806</strain>
    </source>
</reference>
<accession>A0ABS4JE75</accession>
<dbReference type="PROSITE" id="PS50231">
    <property type="entry name" value="RICIN_B_LECTIN"/>
    <property type="match status" value="1"/>
</dbReference>
<dbReference type="Gene3D" id="2.80.10.50">
    <property type="match status" value="2"/>
</dbReference>
<dbReference type="Pfam" id="PF04616">
    <property type="entry name" value="Glyco_hydro_43"/>
    <property type="match status" value="1"/>
</dbReference>
<dbReference type="PANTHER" id="PTHR22925">
    <property type="entry name" value="GLYCOSYL HYDROLASE 43 FAMILY MEMBER"/>
    <property type="match status" value="1"/>
</dbReference>
<keyword evidence="8" id="KW-1185">Reference proteome</keyword>
<proteinExistence type="inferred from homology"/>
<feature type="chain" id="PRO_5045444818" description="Ricin B lectin domain-containing protein" evidence="5">
    <location>
        <begin position="28"/>
        <end position="482"/>
    </location>
</feature>
<dbReference type="SMART" id="SM00458">
    <property type="entry name" value="RICIN"/>
    <property type="match status" value="1"/>
</dbReference>
<dbReference type="RefSeq" id="WP_209859729.1">
    <property type="nucleotide sequence ID" value="NZ_JAGGLD010000001.1"/>
</dbReference>
<evidence type="ECO:0000259" key="6">
    <source>
        <dbReference type="SMART" id="SM00458"/>
    </source>
</evidence>
<evidence type="ECO:0000256" key="3">
    <source>
        <dbReference type="ARBA" id="ARBA00023295"/>
    </source>
</evidence>
<evidence type="ECO:0000256" key="4">
    <source>
        <dbReference type="RuleBase" id="RU361187"/>
    </source>
</evidence>
<evidence type="ECO:0000256" key="5">
    <source>
        <dbReference type="SAM" id="SignalP"/>
    </source>
</evidence>
<evidence type="ECO:0000256" key="1">
    <source>
        <dbReference type="ARBA" id="ARBA00009865"/>
    </source>
</evidence>
<dbReference type="EMBL" id="JAGGLD010000001">
    <property type="protein sequence ID" value="MBP2000019.1"/>
    <property type="molecule type" value="Genomic_DNA"/>
</dbReference>
<dbReference type="SUPFAM" id="SSF50370">
    <property type="entry name" value="Ricin B-like lectins"/>
    <property type="match status" value="1"/>
</dbReference>
<dbReference type="SUPFAM" id="SSF75005">
    <property type="entry name" value="Arabinanase/levansucrase/invertase"/>
    <property type="match status" value="1"/>
</dbReference>
<evidence type="ECO:0000256" key="2">
    <source>
        <dbReference type="ARBA" id="ARBA00022801"/>
    </source>
</evidence>
<gene>
    <name evidence="7" type="ORF">J2Z69_001038</name>
</gene>
<keyword evidence="3 4" id="KW-0326">Glycosidase</keyword>
<feature type="domain" description="Ricin B lectin" evidence="6">
    <location>
        <begin position="342"/>
        <end position="479"/>
    </location>
</feature>
<dbReference type="Gene3D" id="2.115.10.20">
    <property type="entry name" value="Glycosyl hydrolase domain, family 43"/>
    <property type="match status" value="1"/>
</dbReference>
<feature type="signal peptide" evidence="5">
    <location>
        <begin position="1"/>
        <end position="27"/>
    </location>
</feature>
<evidence type="ECO:0000313" key="8">
    <source>
        <dbReference type="Proteomes" id="UP001519288"/>
    </source>
</evidence>
<organism evidence="7 8">
    <name type="scientific">Paenibacillus shirakamiensis</name>
    <dbReference type="NCBI Taxonomy" id="1265935"/>
    <lineage>
        <taxon>Bacteria</taxon>
        <taxon>Bacillati</taxon>
        <taxon>Bacillota</taxon>
        <taxon>Bacilli</taxon>
        <taxon>Bacillales</taxon>
        <taxon>Paenibacillaceae</taxon>
        <taxon>Paenibacillus</taxon>
    </lineage>
</organism>
<comment type="caution">
    <text evidence="7">The sequence shown here is derived from an EMBL/GenBank/DDBJ whole genome shotgun (WGS) entry which is preliminary data.</text>
</comment>
<evidence type="ECO:0000313" key="7">
    <source>
        <dbReference type="EMBL" id="MBP2000019.1"/>
    </source>
</evidence>
<dbReference type="Proteomes" id="UP001519288">
    <property type="component" value="Unassembled WGS sequence"/>
</dbReference>
<dbReference type="PANTHER" id="PTHR22925:SF3">
    <property type="entry name" value="GLYCOSYL HYDROLASE FAMILY PROTEIN 43"/>
    <property type="match status" value="1"/>
</dbReference>
<comment type="similarity">
    <text evidence="1 4">Belongs to the glycosyl hydrolase 43 family.</text>
</comment>
<keyword evidence="5" id="KW-0732">Signal</keyword>
<name>A0ABS4JE75_9BACL</name>
<dbReference type="InterPro" id="IPR023296">
    <property type="entry name" value="Glyco_hydro_beta-prop_sf"/>
</dbReference>
<keyword evidence="2 4" id="KW-0378">Hydrolase</keyword>
<dbReference type="InterPro" id="IPR035992">
    <property type="entry name" value="Ricin_B-like_lectins"/>
</dbReference>
<protein>
    <recommendedName>
        <fullName evidence="6">Ricin B lectin domain-containing protein</fullName>
    </recommendedName>
</protein>
<dbReference type="CDD" id="cd18822">
    <property type="entry name" value="GH43_CtGH43-like"/>
    <property type="match status" value="1"/>
</dbReference>